<protein>
    <submittedName>
        <fullName evidence="1">Uncharacterized protein</fullName>
    </submittedName>
</protein>
<keyword evidence="2" id="KW-1185">Reference proteome</keyword>
<dbReference type="EMBL" id="KE503206">
    <property type="protein sequence ID" value="EPX75049.1"/>
    <property type="molecule type" value="Genomic_DNA"/>
</dbReference>
<evidence type="ECO:0000313" key="2">
    <source>
        <dbReference type="Proteomes" id="UP000016088"/>
    </source>
</evidence>
<gene>
    <name evidence="1" type="ORF">SOCG_05315</name>
</gene>
<organism evidence="1 2">
    <name type="scientific">Schizosaccharomyces octosporus (strain yFS286)</name>
    <name type="common">Fission yeast</name>
    <name type="synonym">Octosporomyces octosporus</name>
    <dbReference type="NCBI Taxonomy" id="483514"/>
    <lineage>
        <taxon>Eukaryota</taxon>
        <taxon>Fungi</taxon>
        <taxon>Dikarya</taxon>
        <taxon>Ascomycota</taxon>
        <taxon>Taphrinomycotina</taxon>
        <taxon>Schizosaccharomycetes</taxon>
        <taxon>Schizosaccharomycetales</taxon>
        <taxon>Schizosaccharomycetaceae</taxon>
        <taxon>Schizosaccharomyces</taxon>
    </lineage>
</organism>
<evidence type="ECO:0000313" key="1">
    <source>
        <dbReference type="EMBL" id="EPX75049.1"/>
    </source>
</evidence>
<proteinExistence type="predicted"/>
<sequence>MRFDGESAKHSKLIGFSFFEVAHLFSQPRQAQALFKIHDCFLTPRNLCKDFISYKLVKIVRPQFTLESYFGSFVVF</sequence>
<reference evidence="1 2" key="1">
    <citation type="journal article" date="2011" name="Science">
        <title>Comparative functional genomics of the fission yeasts.</title>
        <authorList>
            <person name="Rhind N."/>
            <person name="Chen Z."/>
            <person name="Yassour M."/>
            <person name="Thompson D.A."/>
            <person name="Haas B.J."/>
            <person name="Habib N."/>
            <person name="Wapinski I."/>
            <person name="Roy S."/>
            <person name="Lin M.F."/>
            <person name="Heiman D.I."/>
            <person name="Young S.K."/>
            <person name="Furuya K."/>
            <person name="Guo Y."/>
            <person name="Pidoux A."/>
            <person name="Chen H.M."/>
            <person name="Robbertse B."/>
            <person name="Goldberg J.M."/>
            <person name="Aoki K."/>
            <person name="Bayne E.H."/>
            <person name="Berlin A.M."/>
            <person name="Desjardins C.A."/>
            <person name="Dobbs E."/>
            <person name="Dukaj L."/>
            <person name="Fan L."/>
            <person name="FitzGerald M.G."/>
            <person name="French C."/>
            <person name="Gujja S."/>
            <person name="Hansen K."/>
            <person name="Keifenheim D."/>
            <person name="Levin J.Z."/>
            <person name="Mosher R.A."/>
            <person name="Mueller C.A."/>
            <person name="Pfiffner J."/>
            <person name="Priest M."/>
            <person name="Russ C."/>
            <person name="Smialowska A."/>
            <person name="Swoboda P."/>
            <person name="Sykes S.M."/>
            <person name="Vaughn M."/>
            <person name="Vengrova S."/>
            <person name="Yoder R."/>
            <person name="Zeng Q."/>
            <person name="Allshire R."/>
            <person name="Baulcombe D."/>
            <person name="Birren B.W."/>
            <person name="Brown W."/>
            <person name="Ekwall K."/>
            <person name="Kellis M."/>
            <person name="Leatherwood J."/>
            <person name="Levin H."/>
            <person name="Margalit H."/>
            <person name="Martienssen R."/>
            <person name="Nieduszynski C.A."/>
            <person name="Spatafora J.W."/>
            <person name="Friedman N."/>
            <person name="Dalgaard J.Z."/>
            <person name="Baumann P."/>
            <person name="Niki H."/>
            <person name="Regev A."/>
            <person name="Nusbaum C."/>
        </authorList>
    </citation>
    <scope>NUCLEOTIDE SEQUENCE [LARGE SCALE GENOMIC DNA]</scope>
    <source>
        <strain evidence="2">yFS286</strain>
    </source>
</reference>
<dbReference type="Proteomes" id="UP000016088">
    <property type="component" value="Unassembled WGS sequence"/>
</dbReference>
<dbReference type="HOGENOM" id="CLU_2655856_0_0_1"/>
<dbReference type="RefSeq" id="XP_013017859.1">
    <property type="nucleotide sequence ID" value="XM_013162405.1"/>
</dbReference>
<dbReference type="VEuPathDB" id="FungiDB:SOCG_05315"/>
<accession>S9RM83</accession>
<dbReference type="GeneID" id="25033906"/>
<dbReference type="AlphaFoldDB" id="S9RM83"/>
<name>S9RM83_SCHOY</name>